<feature type="region of interest" description="Disordered" evidence="1">
    <location>
        <begin position="24"/>
        <end position="52"/>
    </location>
</feature>
<name>A0A0D2MHC7_9CHLO</name>
<proteinExistence type="predicted"/>
<organism evidence="2 3">
    <name type="scientific">Monoraphidium neglectum</name>
    <dbReference type="NCBI Taxonomy" id="145388"/>
    <lineage>
        <taxon>Eukaryota</taxon>
        <taxon>Viridiplantae</taxon>
        <taxon>Chlorophyta</taxon>
        <taxon>core chlorophytes</taxon>
        <taxon>Chlorophyceae</taxon>
        <taxon>CS clade</taxon>
        <taxon>Sphaeropleales</taxon>
        <taxon>Selenastraceae</taxon>
        <taxon>Monoraphidium</taxon>
    </lineage>
</organism>
<gene>
    <name evidence="2" type="ORF">MNEG_5475</name>
</gene>
<evidence type="ECO:0000313" key="2">
    <source>
        <dbReference type="EMBL" id="KIZ02480.1"/>
    </source>
</evidence>
<dbReference type="EMBL" id="KK101038">
    <property type="protein sequence ID" value="KIZ02480.1"/>
    <property type="molecule type" value="Genomic_DNA"/>
</dbReference>
<reference evidence="2 3" key="1">
    <citation type="journal article" date="2013" name="BMC Genomics">
        <title>Reconstruction of the lipid metabolism for the microalga Monoraphidium neglectum from its genome sequence reveals characteristics suitable for biofuel production.</title>
        <authorList>
            <person name="Bogen C."/>
            <person name="Al-Dilaimi A."/>
            <person name="Albersmeier A."/>
            <person name="Wichmann J."/>
            <person name="Grundmann M."/>
            <person name="Rupp O."/>
            <person name="Lauersen K.J."/>
            <person name="Blifernez-Klassen O."/>
            <person name="Kalinowski J."/>
            <person name="Goesmann A."/>
            <person name="Mussgnug J.H."/>
            <person name="Kruse O."/>
        </authorList>
    </citation>
    <scope>NUCLEOTIDE SEQUENCE [LARGE SCALE GENOMIC DNA]</scope>
    <source>
        <strain evidence="2 3">SAG 48.87</strain>
    </source>
</reference>
<accession>A0A0D2MHC7</accession>
<dbReference type="Proteomes" id="UP000054498">
    <property type="component" value="Unassembled WGS sequence"/>
</dbReference>
<dbReference type="RefSeq" id="XP_013901499.1">
    <property type="nucleotide sequence ID" value="XM_014046045.1"/>
</dbReference>
<evidence type="ECO:0000313" key="3">
    <source>
        <dbReference type="Proteomes" id="UP000054498"/>
    </source>
</evidence>
<sequence length="192" mass="20203">MRAALLQFGNLMVLGPERGAPLSGAILTPLDAESPPLPAQQQQQQQPQPPPAAHWRWAIESLGLDPRQRALAATLLSMWRARMAALTRAREALAARCAALAADAAAHEAALSDLGCVQASYILNITVFLLALYGTILTAQQHARLSAAAWPWAPSLQSICIGFQELGWLERTPVAAPAAGAGAAVPAPTPAR</sequence>
<evidence type="ECO:0000256" key="1">
    <source>
        <dbReference type="SAM" id="MobiDB-lite"/>
    </source>
</evidence>
<dbReference type="GeneID" id="25738352"/>
<dbReference type="AlphaFoldDB" id="A0A0D2MHC7"/>
<dbReference type="KEGG" id="mng:MNEG_5475"/>
<keyword evidence="3" id="KW-1185">Reference proteome</keyword>
<protein>
    <submittedName>
        <fullName evidence="2">Uncharacterized protein</fullName>
    </submittedName>
</protein>